<comment type="caution">
    <text evidence="2">The sequence shown here is derived from an EMBL/GenBank/DDBJ whole genome shotgun (WGS) entry which is preliminary data.</text>
</comment>
<feature type="signal peptide" evidence="1">
    <location>
        <begin position="1"/>
        <end position="20"/>
    </location>
</feature>
<dbReference type="EMBL" id="RHIB01000001">
    <property type="protein sequence ID" value="RNA68431.1"/>
    <property type="molecule type" value="Genomic_DNA"/>
</dbReference>
<dbReference type="Gene3D" id="3.20.20.80">
    <property type="entry name" value="Glycosidases"/>
    <property type="match status" value="1"/>
</dbReference>
<accession>A0A3M7TT95</accession>
<sequence>MYKKWLVFLLVMILPVPVIATALSDDEADPDTELTEIQAELAEQSFKYRSNQFTQPEAGEGESAEVDTSADGFEQVAENENLSLFVNDESLALKIMDNRTGYMWNSGLDSNKEYNLNDTWMNMAQSAITIDYLDQNENSSTTNILSDEASIDIQSQEDGFTAEVDFSEIGISLELSVRLGEDSIDVHIPESGITESETGRLVSLRLYPFLGAVEGNDIDGYMFIPDGSGALVRFNEGNRGARSSYQASIYGEDEGFKRTYEDGKTETNPVQNVTLPVYGIVHEANQNAIFTIIEEGKYNSDIIAYPSGVSTDFNWMTTQYNYRYQYYQPTSQAMSGYNTYQEEKNTFDIKEKTVFLIEEEANYVGMANYYQGFLADKGDLSIADQQADIRLEFLGGEVKRGLLWDSVVPMTEVSELPGMIESLNQQSVDNMQVVLRGWSKGGLTGSLPRKFPFESKVGSGSDFEETIQHFQDQGLPLYFHTDYTKAYDGASGYGGRSDVARKINAETMGGSTFDRDFYFLSPTVSREHAQQDAADFADHQISHLAVGTSAGTLFSDFNTNRIMNREGMAEEYDDIFGELGSNLDSLSFYQPNDYMWSHMDRYLDVPMYSSNYSFVTDTVPFIQIVLRGYIPYYAPYSNFFYNQDEEVLRMIEYGAYPSFYLTKEPSHLLRDTPSRDLYTSEFSVWESEIVRQYELVQESLGRVEGETIVSRDVHDYGVVEVTYSNGISILVNYTSEAYTVDGHEVEATAFKVLDRGE</sequence>
<keyword evidence="3" id="KW-1185">Reference proteome</keyword>
<organism evidence="2 3">
    <name type="scientific">Alteribacter keqinensis</name>
    <dbReference type="NCBI Taxonomy" id="2483800"/>
    <lineage>
        <taxon>Bacteria</taxon>
        <taxon>Bacillati</taxon>
        <taxon>Bacillota</taxon>
        <taxon>Bacilli</taxon>
        <taxon>Bacillales</taxon>
        <taxon>Bacillaceae</taxon>
        <taxon>Alteribacter</taxon>
    </lineage>
</organism>
<dbReference type="RefSeq" id="WP_122895956.1">
    <property type="nucleotide sequence ID" value="NZ_RHIB01000001.1"/>
</dbReference>
<name>A0A3M7TT95_9BACI</name>
<evidence type="ECO:0000256" key="1">
    <source>
        <dbReference type="SAM" id="SignalP"/>
    </source>
</evidence>
<proteinExistence type="predicted"/>
<feature type="chain" id="PRO_5038357053" evidence="1">
    <location>
        <begin position="21"/>
        <end position="757"/>
    </location>
</feature>
<dbReference type="OrthoDB" id="9793135at2"/>
<dbReference type="Proteomes" id="UP000278746">
    <property type="component" value="Unassembled WGS sequence"/>
</dbReference>
<keyword evidence="1" id="KW-0732">Signal</keyword>
<evidence type="ECO:0000313" key="3">
    <source>
        <dbReference type="Proteomes" id="UP000278746"/>
    </source>
</evidence>
<protein>
    <submittedName>
        <fullName evidence="2">Uncharacterized protein</fullName>
    </submittedName>
</protein>
<evidence type="ECO:0000313" key="2">
    <source>
        <dbReference type="EMBL" id="RNA68431.1"/>
    </source>
</evidence>
<reference evidence="2 3" key="1">
    <citation type="submission" date="2018-10" db="EMBL/GenBank/DDBJ databases">
        <title>Bacillus Keqinensis sp. nov., a moderately halophilic bacterium isolated from a saline-alkaline lake.</title>
        <authorList>
            <person name="Wang H."/>
        </authorList>
    </citation>
    <scope>NUCLEOTIDE SEQUENCE [LARGE SCALE GENOMIC DNA]</scope>
    <source>
        <strain evidence="2 3">KQ-3</strain>
    </source>
</reference>
<dbReference type="Pfam" id="PF18952">
    <property type="entry name" value="DUF5696"/>
    <property type="match status" value="1"/>
</dbReference>
<dbReference type="InterPro" id="IPR043751">
    <property type="entry name" value="DUF5696"/>
</dbReference>
<gene>
    <name evidence="2" type="ORF">EBO34_00175</name>
</gene>
<dbReference type="AlphaFoldDB" id="A0A3M7TT95"/>